<dbReference type="Proteomes" id="UP000355283">
    <property type="component" value="Unassembled WGS sequence"/>
</dbReference>
<name>A0A4D9CXF7_9STRA</name>
<feature type="compositionally biased region" description="Polar residues" evidence="8">
    <location>
        <begin position="647"/>
        <end position="669"/>
    </location>
</feature>
<feature type="compositionally biased region" description="Basic and acidic residues" evidence="8">
    <location>
        <begin position="568"/>
        <end position="590"/>
    </location>
</feature>
<dbReference type="GO" id="GO:0005829">
    <property type="term" value="C:cytosol"/>
    <property type="evidence" value="ECO:0007669"/>
    <property type="project" value="TreeGrafter"/>
</dbReference>
<keyword evidence="2" id="KW-0808">Transferase</keyword>
<feature type="domain" description="RING-type" evidence="10">
    <location>
        <begin position="955"/>
        <end position="989"/>
    </location>
</feature>
<feature type="compositionally biased region" description="Acidic residues" evidence="8">
    <location>
        <begin position="743"/>
        <end position="759"/>
    </location>
</feature>
<dbReference type="InterPro" id="IPR017907">
    <property type="entry name" value="Znf_RING_CS"/>
</dbReference>
<feature type="region of interest" description="Disordered" evidence="8">
    <location>
        <begin position="507"/>
        <end position="681"/>
    </location>
</feature>
<evidence type="ECO:0000256" key="9">
    <source>
        <dbReference type="SAM" id="SignalP"/>
    </source>
</evidence>
<keyword evidence="12" id="KW-1185">Reference proteome</keyword>
<evidence type="ECO:0000256" key="5">
    <source>
        <dbReference type="ARBA" id="ARBA00022777"/>
    </source>
</evidence>
<dbReference type="InterPro" id="IPR013083">
    <property type="entry name" value="Znf_RING/FYVE/PHD"/>
</dbReference>
<organism evidence="11 12">
    <name type="scientific">Nannochloropsis salina CCMP1776</name>
    <dbReference type="NCBI Taxonomy" id="1027361"/>
    <lineage>
        <taxon>Eukaryota</taxon>
        <taxon>Sar</taxon>
        <taxon>Stramenopiles</taxon>
        <taxon>Ochrophyta</taxon>
        <taxon>Eustigmatophyceae</taxon>
        <taxon>Eustigmatales</taxon>
        <taxon>Monodopsidaceae</taxon>
        <taxon>Microchloropsis</taxon>
        <taxon>Microchloropsis salina</taxon>
    </lineage>
</organism>
<feature type="region of interest" description="Disordered" evidence="8">
    <location>
        <begin position="859"/>
        <end position="905"/>
    </location>
</feature>
<dbReference type="GO" id="GO:0004856">
    <property type="term" value="F:D-xylulokinase activity"/>
    <property type="evidence" value="ECO:0007669"/>
    <property type="project" value="TreeGrafter"/>
</dbReference>
<dbReference type="CDD" id="cd07783">
    <property type="entry name" value="ASKHA_NBD_FGGY_SePSK_AtXK1-like"/>
    <property type="match status" value="1"/>
</dbReference>
<feature type="chain" id="PRO_5020035705" description="RING-type domain-containing protein" evidence="9">
    <location>
        <begin position="23"/>
        <end position="1003"/>
    </location>
</feature>
<evidence type="ECO:0000256" key="1">
    <source>
        <dbReference type="ARBA" id="ARBA00009156"/>
    </source>
</evidence>
<dbReference type="Gene3D" id="3.30.420.40">
    <property type="match status" value="2"/>
</dbReference>
<dbReference type="PANTHER" id="PTHR10196:SF80">
    <property type="entry name" value="D-RIBULOSE KINASE"/>
    <property type="match status" value="1"/>
</dbReference>
<protein>
    <recommendedName>
        <fullName evidence="10">RING-type domain-containing protein</fullName>
    </recommendedName>
</protein>
<dbReference type="OrthoDB" id="10262702at2759"/>
<feature type="region of interest" description="Disordered" evidence="8">
    <location>
        <begin position="447"/>
        <end position="473"/>
    </location>
</feature>
<evidence type="ECO:0000313" key="11">
    <source>
        <dbReference type="EMBL" id="TFJ84061.1"/>
    </source>
</evidence>
<evidence type="ECO:0000256" key="4">
    <source>
        <dbReference type="ARBA" id="ARBA00022771"/>
    </source>
</evidence>
<feature type="signal peptide" evidence="9">
    <location>
        <begin position="1"/>
        <end position="22"/>
    </location>
</feature>
<feature type="region of interest" description="Disordered" evidence="8">
    <location>
        <begin position="694"/>
        <end position="766"/>
    </location>
</feature>
<feature type="compositionally biased region" description="Basic and acidic residues" evidence="8">
    <location>
        <begin position="703"/>
        <end position="742"/>
    </location>
</feature>
<comment type="caution">
    <text evidence="11">The sequence shown here is derived from an EMBL/GenBank/DDBJ whole genome shotgun (WGS) entry which is preliminary data.</text>
</comment>
<keyword evidence="4 7" id="KW-0863">Zinc-finger</keyword>
<dbReference type="InterPro" id="IPR043129">
    <property type="entry name" value="ATPase_NBD"/>
</dbReference>
<dbReference type="GO" id="GO:0008270">
    <property type="term" value="F:zinc ion binding"/>
    <property type="evidence" value="ECO:0007669"/>
    <property type="project" value="UniProtKB-KW"/>
</dbReference>
<gene>
    <name evidence="11" type="ORF">NSK_004534</name>
</gene>
<evidence type="ECO:0000256" key="7">
    <source>
        <dbReference type="PROSITE-ProRule" id="PRU00175"/>
    </source>
</evidence>
<feature type="compositionally biased region" description="Polar residues" evidence="8">
    <location>
        <begin position="893"/>
        <end position="905"/>
    </location>
</feature>
<feature type="compositionally biased region" description="Polar residues" evidence="8">
    <location>
        <begin position="535"/>
        <end position="553"/>
    </location>
</feature>
<dbReference type="SUPFAM" id="SSF53067">
    <property type="entry name" value="Actin-like ATPase domain"/>
    <property type="match status" value="2"/>
</dbReference>
<evidence type="ECO:0000313" key="12">
    <source>
        <dbReference type="Proteomes" id="UP000355283"/>
    </source>
</evidence>
<dbReference type="GO" id="GO:0005997">
    <property type="term" value="P:xylulose metabolic process"/>
    <property type="evidence" value="ECO:0007669"/>
    <property type="project" value="TreeGrafter"/>
</dbReference>
<keyword evidence="9" id="KW-0732">Signal</keyword>
<dbReference type="InterPro" id="IPR001841">
    <property type="entry name" value="Znf_RING"/>
</dbReference>
<evidence type="ECO:0000256" key="2">
    <source>
        <dbReference type="ARBA" id="ARBA00022679"/>
    </source>
</evidence>
<evidence type="ECO:0000259" key="10">
    <source>
        <dbReference type="PROSITE" id="PS50089"/>
    </source>
</evidence>
<dbReference type="Gene3D" id="3.30.40.10">
    <property type="entry name" value="Zinc/RING finger domain, C3HC4 (zinc finger)"/>
    <property type="match status" value="1"/>
</dbReference>
<comment type="similarity">
    <text evidence="1">Belongs to the FGGY kinase family.</text>
</comment>
<reference evidence="11 12" key="1">
    <citation type="submission" date="2019-01" db="EMBL/GenBank/DDBJ databases">
        <title>Nuclear Genome Assembly of the Microalgal Biofuel strain Nannochloropsis salina CCMP1776.</title>
        <authorList>
            <person name="Hovde B."/>
        </authorList>
    </citation>
    <scope>NUCLEOTIDE SEQUENCE [LARGE SCALE GENOMIC DNA]</scope>
    <source>
        <strain evidence="11 12">CCMP1776</strain>
    </source>
</reference>
<keyword evidence="3" id="KW-0479">Metal-binding</keyword>
<dbReference type="EMBL" id="SDOX01000020">
    <property type="protein sequence ID" value="TFJ84061.1"/>
    <property type="molecule type" value="Genomic_DNA"/>
</dbReference>
<keyword evidence="6" id="KW-0862">Zinc</keyword>
<dbReference type="PROSITE" id="PS50089">
    <property type="entry name" value="ZF_RING_2"/>
    <property type="match status" value="1"/>
</dbReference>
<dbReference type="AlphaFoldDB" id="A0A4D9CXF7"/>
<dbReference type="PROSITE" id="PS00518">
    <property type="entry name" value="ZF_RING_1"/>
    <property type="match status" value="1"/>
</dbReference>
<accession>A0A4D9CXF7</accession>
<keyword evidence="5" id="KW-0418">Kinase</keyword>
<evidence type="ECO:0000256" key="6">
    <source>
        <dbReference type="ARBA" id="ARBA00022833"/>
    </source>
</evidence>
<proteinExistence type="inferred from homology"/>
<evidence type="ECO:0000256" key="8">
    <source>
        <dbReference type="SAM" id="MobiDB-lite"/>
    </source>
</evidence>
<sequence>MSFLSWCWFLIIMVSFSSLLWAFPSSGSKPRCGAGFDFGTSGVRLVVLEASETPTCVHQASFRWPHSQTVQDAEEWRLAMFRLLDDIPPAIRSRVARVAISGTSASCVVVNKANGAITRNPRLYNWDALREIPETGRKAKCLIADYAPAKHVTLSGTSSLMKVVSWHLEEAFHRDEVMLHQADFLSACLIHDASTAKREQSCFPRVSDWNNMLKLGYDMSALAYPGWFSPLLDDRLGLGCPSPSESSPSTYRDVLPTHIIEPGQPNGCVSPSLVQSHGFPSDCMVVGGTTDSVAAFIAAGLQEPGQAVTSLGSTLAIKMLSNKAVEDATRGVYSHRLGNQWLVGGASNVGCAVLRQEGFSNPELERLSQEIDPRKPCRHLNYYPLAGDAGERFPSCDPSKKALLTPRPPRRSEYLQGILEGIARVERDGYQILKDLGADELVEPIAGARNRSSRRQALHKALSGGPREPQHKILGKRYRKELYKEQEGHGLLSLDNVEKRAMLIIPEPLTDDAPPPPPEDNADDDNDGDEGRLSSAPSISAGSNKDVSSSSIELAQDKEEEPDSLPENESHDKGILKEKTDAPGRDERRKGDIRRRSTLIVPEPLTDDAPPPPPEGDADDDNNGDGGRFSSAASTSRRGEQAEDTETNASNITSSILIIPSSQSNKSSNGGDGDTHNLPPIVIPVPDYILNTGKGPLVTDRGGINDENRVVKLQRESPESPIKQREGEDRQKTIQQERKIKDADDEEMDDEEGWDELESDKDGSAGETLVSADSAITNGGRISNLANISAFFLFGGLLLILAYHLSRRVRPSPDVTALDTQPQLNMASPRITFASVAQSTSGTQAAPPVFHLAPTYTKRANESQGRGRSRSSSFTLSSPPSASTTGASASPSYQQGRRGSSTNPLRLQHLNHHNLAQGPPSSTLHRNISPEQEVDISGQGAAEVRGMSIYREAPCSACGLQPRTHALVPCSHLVCESCASTASFCVTCKSAVVSRNWVMSPSR</sequence>
<dbReference type="PANTHER" id="PTHR10196">
    <property type="entry name" value="SUGAR KINASE"/>
    <property type="match status" value="1"/>
</dbReference>
<feature type="compositionally biased region" description="Low complexity" evidence="8">
    <location>
        <begin position="863"/>
        <end position="892"/>
    </location>
</feature>
<evidence type="ECO:0000256" key="3">
    <source>
        <dbReference type="ARBA" id="ARBA00022723"/>
    </source>
</evidence>